<dbReference type="PANTHER" id="PTHR14879:SF5">
    <property type="entry name" value="RING-TYPE DOMAIN-CONTAINING PROTEIN"/>
    <property type="match status" value="1"/>
</dbReference>
<dbReference type="InterPro" id="IPR011011">
    <property type="entry name" value="Znf_FYVE_PHD"/>
</dbReference>
<accession>A0A9P6C143</accession>
<dbReference type="PROSITE" id="PS50178">
    <property type="entry name" value="ZF_FYVE"/>
    <property type="match status" value="1"/>
</dbReference>
<reference evidence="8" key="1">
    <citation type="submission" date="2020-11" db="EMBL/GenBank/DDBJ databases">
        <authorList>
            <consortium name="DOE Joint Genome Institute"/>
            <person name="Ahrendt S."/>
            <person name="Riley R."/>
            <person name="Andreopoulos W."/>
            <person name="Labutti K."/>
            <person name="Pangilinan J."/>
            <person name="Ruiz-Duenas F.J."/>
            <person name="Barrasa J.M."/>
            <person name="Sanchez-Garcia M."/>
            <person name="Camarero S."/>
            <person name="Miyauchi S."/>
            <person name="Serrano A."/>
            <person name="Linde D."/>
            <person name="Babiker R."/>
            <person name="Drula E."/>
            <person name="Ayuso-Fernandez I."/>
            <person name="Pacheco R."/>
            <person name="Padilla G."/>
            <person name="Ferreira P."/>
            <person name="Barriuso J."/>
            <person name="Kellner H."/>
            <person name="Castanera R."/>
            <person name="Alfaro M."/>
            <person name="Ramirez L."/>
            <person name="Pisabarro A.G."/>
            <person name="Kuo A."/>
            <person name="Tritt A."/>
            <person name="Lipzen A."/>
            <person name="He G."/>
            <person name="Yan M."/>
            <person name="Ng V."/>
            <person name="Cullen D."/>
            <person name="Martin F."/>
            <person name="Rosso M.-N."/>
            <person name="Henrissat B."/>
            <person name="Hibbett D."/>
            <person name="Martinez A.T."/>
            <person name="Grigoriev I.V."/>
        </authorList>
    </citation>
    <scope>NUCLEOTIDE SEQUENCE</scope>
    <source>
        <strain evidence="8">MF-IS2</strain>
    </source>
</reference>
<dbReference type="InterPro" id="IPR013083">
    <property type="entry name" value="Znf_RING/FYVE/PHD"/>
</dbReference>
<feature type="compositionally biased region" description="Pro residues" evidence="5">
    <location>
        <begin position="195"/>
        <end position="206"/>
    </location>
</feature>
<dbReference type="SUPFAM" id="SSF57850">
    <property type="entry name" value="RING/U-box"/>
    <property type="match status" value="1"/>
</dbReference>
<dbReference type="InterPro" id="IPR001841">
    <property type="entry name" value="Znf_RING"/>
</dbReference>
<organism evidence="8 9">
    <name type="scientific">Macrolepiota fuliginosa MF-IS2</name>
    <dbReference type="NCBI Taxonomy" id="1400762"/>
    <lineage>
        <taxon>Eukaryota</taxon>
        <taxon>Fungi</taxon>
        <taxon>Dikarya</taxon>
        <taxon>Basidiomycota</taxon>
        <taxon>Agaricomycotina</taxon>
        <taxon>Agaricomycetes</taxon>
        <taxon>Agaricomycetidae</taxon>
        <taxon>Agaricales</taxon>
        <taxon>Agaricineae</taxon>
        <taxon>Agaricaceae</taxon>
        <taxon>Macrolepiota</taxon>
    </lineage>
</organism>
<proteinExistence type="predicted"/>
<feature type="compositionally biased region" description="Pro residues" evidence="5">
    <location>
        <begin position="165"/>
        <end position="175"/>
    </location>
</feature>
<evidence type="ECO:0000256" key="1">
    <source>
        <dbReference type="ARBA" id="ARBA00022723"/>
    </source>
</evidence>
<dbReference type="SMART" id="SM00064">
    <property type="entry name" value="FYVE"/>
    <property type="match status" value="1"/>
</dbReference>
<dbReference type="Gene3D" id="3.30.40.10">
    <property type="entry name" value="Zinc/RING finger domain, C3HC4 (zinc finger)"/>
    <property type="match status" value="2"/>
</dbReference>
<evidence type="ECO:0000256" key="4">
    <source>
        <dbReference type="PROSITE-ProRule" id="PRU00175"/>
    </source>
</evidence>
<dbReference type="SUPFAM" id="SSF57903">
    <property type="entry name" value="FYVE/PHD zinc finger"/>
    <property type="match status" value="1"/>
</dbReference>
<dbReference type="Pfam" id="PF01363">
    <property type="entry name" value="FYVE"/>
    <property type="match status" value="1"/>
</dbReference>
<dbReference type="OrthoDB" id="3045089at2759"/>
<keyword evidence="1" id="KW-0479">Metal-binding</keyword>
<keyword evidence="3" id="KW-0862">Zinc</keyword>
<evidence type="ECO:0000256" key="5">
    <source>
        <dbReference type="SAM" id="MobiDB-lite"/>
    </source>
</evidence>
<dbReference type="InterPro" id="IPR051728">
    <property type="entry name" value="RING-FYVE_E3_ubiquitin-ligase"/>
</dbReference>
<feature type="compositionally biased region" description="Low complexity" evidence="5">
    <location>
        <begin position="467"/>
        <end position="487"/>
    </location>
</feature>
<evidence type="ECO:0000313" key="8">
    <source>
        <dbReference type="EMBL" id="KAF9448041.1"/>
    </source>
</evidence>
<comment type="caution">
    <text evidence="8">The sequence shown here is derived from an EMBL/GenBank/DDBJ whole genome shotgun (WGS) entry which is preliminary data.</text>
</comment>
<dbReference type="AlphaFoldDB" id="A0A9P6C143"/>
<keyword evidence="2 4" id="KW-0863">Zinc-finger</keyword>
<dbReference type="PROSITE" id="PS50089">
    <property type="entry name" value="ZF_RING_2"/>
    <property type="match status" value="1"/>
</dbReference>
<feature type="domain" description="RING-type" evidence="6">
    <location>
        <begin position="498"/>
        <end position="537"/>
    </location>
</feature>
<evidence type="ECO:0000313" key="9">
    <source>
        <dbReference type="Proteomes" id="UP000807342"/>
    </source>
</evidence>
<dbReference type="Pfam" id="PF13920">
    <property type="entry name" value="zf-C3HC4_3"/>
    <property type="match status" value="1"/>
</dbReference>
<evidence type="ECO:0000256" key="2">
    <source>
        <dbReference type="ARBA" id="ARBA00022771"/>
    </source>
</evidence>
<feature type="compositionally biased region" description="Polar residues" evidence="5">
    <location>
        <begin position="219"/>
        <end position="238"/>
    </location>
</feature>
<feature type="region of interest" description="Disordered" evidence="5">
    <location>
        <begin position="452"/>
        <end position="487"/>
    </location>
</feature>
<feature type="domain" description="FYVE-type" evidence="7">
    <location>
        <begin position="17"/>
        <end position="81"/>
    </location>
</feature>
<dbReference type="SMART" id="SM00184">
    <property type="entry name" value="RING"/>
    <property type="match status" value="2"/>
</dbReference>
<feature type="region of interest" description="Disordered" evidence="5">
    <location>
        <begin position="378"/>
        <end position="440"/>
    </location>
</feature>
<dbReference type="InterPro" id="IPR000306">
    <property type="entry name" value="Znf_FYVE"/>
</dbReference>
<feature type="compositionally biased region" description="Basic and acidic residues" evidence="5">
    <location>
        <begin position="378"/>
        <end position="425"/>
    </location>
</feature>
<evidence type="ECO:0000259" key="7">
    <source>
        <dbReference type="PROSITE" id="PS50178"/>
    </source>
</evidence>
<sequence>MASMHGIPLLSGPPPNVDSSDACRKCNKEFNIIFTRSRKCNHCGYLYCHSCSDYQALLPRVGPDRGYDPVHVCAHCIELLNMTAAGSGQLRGMSLSKLKSYADAYNINISRAVEKGDIVEAIVRARESNGCLPESKQDYYRKHKVPNPHAGTRPRGFFSRSNPTNSPPPVPPRPPQQSGNGRSRRPTWSDDSPPLRFPQPQVPPPQTQYQYPSYGTQQHQQPSPYGHYNPSSEYQPHNPSHHYNVPPYHPSFPQPQAPPPPPPQETRPPPPPRPNTSTAHRSTSRANSHPSDRSPSQRQRTTSTPAQPSPPPPPPPPPPAPVSPPTLDQLLLMTHASIAALPIGVLKKVLFTNHVNAAMILEKSELVKKVTDLIEDEKKERERQRMAEEAEKFEEEERRRERDEAIRKEQEERRRQEEDERWKERRERHRARVEEVPDGEEDMMEVEIEIEDEDGGVRYGRHSEAEPSASTATPGTPPTTSSPSKSSMLATLERSGLCVICQDEEANIAIVDCGHLAMCRACSELVMTSSKECPLCRTRIVTEARLLRIFKS</sequence>
<evidence type="ECO:0000259" key="6">
    <source>
        <dbReference type="PROSITE" id="PS50089"/>
    </source>
</evidence>
<keyword evidence="9" id="KW-1185">Reference proteome</keyword>
<feature type="compositionally biased region" description="Pro residues" evidence="5">
    <location>
        <begin position="307"/>
        <end position="324"/>
    </location>
</feature>
<feature type="compositionally biased region" description="Polar residues" evidence="5">
    <location>
        <begin position="275"/>
        <end position="304"/>
    </location>
</feature>
<feature type="region of interest" description="Disordered" evidence="5">
    <location>
        <begin position="133"/>
        <end position="328"/>
    </location>
</feature>
<dbReference type="PANTHER" id="PTHR14879">
    <property type="entry name" value="CASPASE REGULATOR, RING FINGER DOMAIN-CONTAINING"/>
    <property type="match status" value="1"/>
</dbReference>
<dbReference type="GO" id="GO:0008270">
    <property type="term" value="F:zinc ion binding"/>
    <property type="evidence" value="ECO:0007669"/>
    <property type="project" value="UniProtKB-KW"/>
</dbReference>
<protein>
    <recommendedName>
        <fullName evidence="10">RING-type domain-containing protein</fullName>
    </recommendedName>
</protein>
<name>A0A9P6C143_9AGAR</name>
<dbReference type="EMBL" id="MU151175">
    <property type="protein sequence ID" value="KAF9448041.1"/>
    <property type="molecule type" value="Genomic_DNA"/>
</dbReference>
<dbReference type="Proteomes" id="UP000807342">
    <property type="component" value="Unassembled WGS sequence"/>
</dbReference>
<feature type="compositionally biased region" description="Low complexity" evidence="5">
    <location>
        <begin position="207"/>
        <end position="218"/>
    </location>
</feature>
<feature type="compositionally biased region" description="Pro residues" evidence="5">
    <location>
        <begin position="247"/>
        <end position="274"/>
    </location>
</feature>
<evidence type="ECO:0008006" key="10">
    <source>
        <dbReference type="Google" id="ProtNLM"/>
    </source>
</evidence>
<gene>
    <name evidence="8" type="ORF">P691DRAFT_705667</name>
</gene>
<evidence type="ECO:0000256" key="3">
    <source>
        <dbReference type="ARBA" id="ARBA00022833"/>
    </source>
</evidence>
<dbReference type="InterPro" id="IPR017455">
    <property type="entry name" value="Znf_FYVE-rel"/>
</dbReference>